<dbReference type="SUPFAM" id="SSF81345">
    <property type="entry name" value="ABC transporter involved in vitamin B12 uptake, BtuC"/>
    <property type="match status" value="1"/>
</dbReference>
<dbReference type="InterPro" id="IPR037294">
    <property type="entry name" value="ABC_BtuC-like"/>
</dbReference>
<dbReference type="Pfam" id="PF00950">
    <property type="entry name" value="ABC-3"/>
    <property type="match status" value="1"/>
</dbReference>
<evidence type="ECO:0000313" key="9">
    <source>
        <dbReference type="Proteomes" id="UP000238605"/>
    </source>
</evidence>
<dbReference type="RefSeq" id="WP_104303633.1">
    <property type="nucleotide sequence ID" value="NZ_PSNX01000015.1"/>
</dbReference>
<keyword evidence="9" id="KW-1185">Reference proteome</keyword>
<feature type="transmembrane region" description="Helical" evidence="7">
    <location>
        <begin position="158"/>
        <end position="191"/>
    </location>
</feature>
<feature type="transmembrane region" description="Helical" evidence="7">
    <location>
        <begin position="197"/>
        <end position="218"/>
    </location>
</feature>
<reference evidence="8 9" key="1">
    <citation type="submission" date="2018-02" db="EMBL/GenBank/DDBJ databases">
        <title>Reclassifiation of [Polyangium] brachysporum DSM 7029 as Guopingzhaonella breviflexa gen. nov., sp. nov., a member of the family Comamonadaceae.</title>
        <authorList>
            <person name="Tang B."/>
        </authorList>
    </citation>
    <scope>NUCLEOTIDE SEQUENCE [LARGE SCALE GENOMIC DNA]</scope>
    <source>
        <strain evidence="8 9">BCRC 80649</strain>
    </source>
</reference>
<feature type="transmembrane region" description="Helical" evidence="7">
    <location>
        <begin position="6"/>
        <end position="26"/>
    </location>
</feature>
<evidence type="ECO:0008006" key="10">
    <source>
        <dbReference type="Google" id="ProtNLM"/>
    </source>
</evidence>
<feature type="transmembrane region" description="Helical" evidence="7">
    <location>
        <begin position="58"/>
        <end position="78"/>
    </location>
</feature>
<evidence type="ECO:0000256" key="6">
    <source>
        <dbReference type="RuleBase" id="RU003943"/>
    </source>
</evidence>
<feature type="transmembrane region" description="Helical" evidence="7">
    <location>
        <begin position="225"/>
        <end position="245"/>
    </location>
</feature>
<evidence type="ECO:0000256" key="5">
    <source>
        <dbReference type="ARBA" id="ARBA00023136"/>
    </source>
</evidence>
<keyword evidence="6" id="KW-0813">Transport</keyword>
<accession>A0A2S5SRH3</accession>
<proteinExistence type="inferred from homology"/>
<keyword evidence="5 7" id="KW-0472">Membrane</keyword>
<comment type="similarity">
    <text evidence="2 6">Belongs to the ABC-3 integral membrane protein family.</text>
</comment>
<dbReference type="GO" id="GO:0010043">
    <property type="term" value="P:response to zinc ion"/>
    <property type="evidence" value="ECO:0007669"/>
    <property type="project" value="TreeGrafter"/>
</dbReference>
<protein>
    <recommendedName>
        <fullName evidence="10">Zinc/manganese transporter permease</fullName>
    </recommendedName>
</protein>
<dbReference type="InterPro" id="IPR001626">
    <property type="entry name" value="ABC_TroCD"/>
</dbReference>
<feature type="transmembrane region" description="Helical" evidence="7">
    <location>
        <begin position="90"/>
        <end position="108"/>
    </location>
</feature>
<feature type="transmembrane region" description="Helical" evidence="7">
    <location>
        <begin position="128"/>
        <end position="146"/>
    </location>
</feature>
<keyword evidence="3 6" id="KW-0812">Transmembrane</keyword>
<keyword evidence="4 7" id="KW-1133">Transmembrane helix</keyword>
<evidence type="ECO:0000256" key="2">
    <source>
        <dbReference type="ARBA" id="ARBA00008034"/>
    </source>
</evidence>
<evidence type="ECO:0000256" key="7">
    <source>
        <dbReference type="SAM" id="Phobius"/>
    </source>
</evidence>
<evidence type="ECO:0000313" key="8">
    <source>
        <dbReference type="EMBL" id="PPE65330.1"/>
    </source>
</evidence>
<dbReference type="PANTHER" id="PTHR30477:SF19">
    <property type="entry name" value="METAL ABC TRANSPORTER PERMEASE"/>
    <property type="match status" value="1"/>
</dbReference>
<dbReference type="GO" id="GO:0055085">
    <property type="term" value="P:transmembrane transport"/>
    <property type="evidence" value="ECO:0007669"/>
    <property type="project" value="InterPro"/>
</dbReference>
<evidence type="ECO:0000256" key="1">
    <source>
        <dbReference type="ARBA" id="ARBA00004141"/>
    </source>
</evidence>
<organism evidence="8 9">
    <name type="scientific">Caldimonas caldifontis</name>
    <dbReference type="NCBI Taxonomy" id="1452508"/>
    <lineage>
        <taxon>Bacteria</taxon>
        <taxon>Pseudomonadati</taxon>
        <taxon>Pseudomonadota</taxon>
        <taxon>Betaproteobacteria</taxon>
        <taxon>Burkholderiales</taxon>
        <taxon>Sphaerotilaceae</taxon>
        <taxon>Caldimonas</taxon>
    </lineage>
</organism>
<evidence type="ECO:0000256" key="4">
    <source>
        <dbReference type="ARBA" id="ARBA00022989"/>
    </source>
</evidence>
<dbReference type="OrthoDB" id="14209at2"/>
<gene>
    <name evidence="8" type="ORF">C1704_15445</name>
</gene>
<feature type="transmembrane region" description="Helical" evidence="7">
    <location>
        <begin position="33"/>
        <end position="52"/>
    </location>
</feature>
<dbReference type="EMBL" id="PSNX01000015">
    <property type="protein sequence ID" value="PPE65330.1"/>
    <property type="molecule type" value="Genomic_DNA"/>
</dbReference>
<dbReference type="PANTHER" id="PTHR30477">
    <property type="entry name" value="ABC-TRANSPORTER METAL-BINDING PROTEIN"/>
    <property type="match status" value="1"/>
</dbReference>
<name>A0A2S5SRH3_9BURK</name>
<evidence type="ECO:0000256" key="3">
    <source>
        <dbReference type="ARBA" id="ARBA00022692"/>
    </source>
</evidence>
<comment type="subcellular location">
    <subcellularLocation>
        <location evidence="6">Cell membrane</location>
        <topology evidence="6">Multi-pass membrane protein</topology>
    </subcellularLocation>
    <subcellularLocation>
        <location evidence="1">Membrane</location>
        <topology evidence="1">Multi-pass membrane protein</topology>
    </subcellularLocation>
</comment>
<sequence>MSDLSVLGWPLAAGVLVLLSHVPLGVQVLRRGIVFIDLAIAQVAALGVLVVGSLTAQAGLSALAGVVSALAGAGLVAWLSRAWPERREALIGLVYVAGAAAALLWVSADPHGGQKLASLLAGDVLWVLPGQLALLAAATAVFLVLHRVWGPAFWNGSAFYPAFAVLVSLSVPLLGLYLVFATLIVPALAVVAGGRRAWSGVLGGSLAYAAGLLASLVWDLPSGPCVVLALMAFGALVAVPGLGGLRREPGATLDA</sequence>
<dbReference type="AlphaFoldDB" id="A0A2S5SRH3"/>
<dbReference type="Proteomes" id="UP000238605">
    <property type="component" value="Unassembled WGS sequence"/>
</dbReference>
<comment type="caution">
    <text evidence="8">The sequence shown here is derived from an EMBL/GenBank/DDBJ whole genome shotgun (WGS) entry which is preliminary data.</text>
</comment>
<dbReference type="GO" id="GO:0043190">
    <property type="term" value="C:ATP-binding cassette (ABC) transporter complex"/>
    <property type="evidence" value="ECO:0007669"/>
    <property type="project" value="InterPro"/>
</dbReference>